<proteinExistence type="predicted"/>
<evidence type="ECO:0000313" key="3">
    <source>
        <dbReference type="Proteomes" id="UP000230233"/>
    </source>
</evidence>
<organism evidence="2 3">
    <name type="scientific">Caenorhabditis nigoni</name>
    <dbReference type="NCBI Taxonomy" id="1611254"/>
    <lineage>
        <taxon>Eukaryota</taxon>
        <taxon>Metazoa</taxon>
        <taxon>Ecdysozoa</taxon>
        <taxon>Nematoda</taxon>
        <taxon>Chromadorea</taxon>
        <taxon>Rhabditida</taxon>
        <taxon>Rhabditina</taxon>
        <taxon>Rhabditomorpha</taxon>
        <taxon>Rhabditoidea</taxon>
        <taxon>Rhabditidae</taxon>
        <taxon>Peloderinae</taxon>
        <taxon>Caenorhabditis</taxon>
    </lineage>
</organism>
<dbReference type="Proteomes" id="UP000230233">
    <property type="component" value="Chromosome IV"/>
</dbReference>
<dbReference type="STRING" id="1611254.A0A2G5U8N8"/>
<dbReference type="OrthoDB" id="308861at2759"/>
<protein>
    <submittedName>
        <fullName evidence="2">Uncharacterized protein</fullName>
    </submittedName>
</protein>
<accession>A0A2G5U8N8</accession>
<dbReference type="EMBL" id="PDUG01000004">
    <property type="protein sequence ID" value="PIC35920.1"/>
    <property type="molecule type" value="Genomic_DNA"/>
</dbReference>
<reference evidence="3" key="1">
    <citation type="submission" date="2017-10" db="EMBL/GenBank/DDBJ databases">
        <title>Rapid genome shrinkage in a self-fertile nematode reveals novel sperm competition proteins.</title>
        <authorList>
            <person name="Yin D."/>
            <person name="Schwarz E.M."/>
            <person name="Thomas C.G."/>
            <person name="Felde R.L."/>
            <person name="Korf I.F."/>
            <person name="Cutter A.D."/>
            <person name="Schartner C.M."/>
            <person name="Ralston E.J."/>
            <person name="Meyer B.J."/>
            <person name="Haag E.S."/>
        </authorList>
    </citation>
    <scope>NUCLEOTIDE SEQUENCE [LARGE SCALE GENOMIC DNA]</scope>
    <source>
        <strain evidence="3">JU1422</strain>
    </source>
</reference>
<keyword evidence="3" id="KW-1185">Reference proteome</keyword>
<evidence type="ECO:0000256" key="1">
    <source>
        <dbReference type="SAM" id="MobiDB-lite"/>
    </source>
</evidence>
<dbReference type="AlphaFoldDB" id="A0A2G5U8N8"/>
<feature type="region of interest" description="Disordered" evidence="1">
    <location>
        <begin position="1"/>
        <end position="39"/>
    </location>
</feature>
<name>A0A2G5U8N8_9PELO</name>
<sequence length="93" mass="10063">MDDGGRDDNNGFAIPFPPKPRNDVPSTSAAAGPSAAAAAAQPPIIIEASSKYYVPGIREKSKFRVLSQQVKIEECRRKGLTTTTTVTLKCFYF</sequence>
<gene>
    <name evidence="2" type="primary">Cni-taf-2</name>
    <name evidence="2" type="synonym">Cnig_chr_IV.g15111</name>
    <name evidence="2" type="ORF">B9Z55_015111</name>
</gene>
<comment type="caution">
    <text evidence="2">The sequence shown here is derived from an EMBL/GenBank/DDBJ whole genome shotgun (WGS) entry which is preliminary data.</text>
</comment>
<evidence type="ECO:0000313" key="2">
    <source>
        <dbReference type="EMBL" id="PIC35920.1"/>
    </source>
</evidence>
<feature type="compositionally biased region" description="Low complexity" evidence="1">
    <location>
        <begin position="25"/>
        <end position="39"/>
    </location>
</feature>